<dbReference type="Pfam" id="PF01243">
    <property type="entry name" value="PNPOx_N"/>
    <property type="match status" value="1"/>
</dbReference>
<reference evidence="2 3" key="1">
    <citation type="journal article" date="2007" name="J. Bacteriol.">
        <title>Whole-genome analysis of the methyl tert-butyl ether-degrading beta-proteobacterium Methylibium petroleiphilum PM1.</title>
        <authorList>
            <person name="Kane S.R."/>
            <person name="Chakicherla A.Y."/>
            <person name="Chain P.S.G."/>
            <person name="Schmidt R."/>
            <person name="Shin M.W."/>
            <person name="Legler T.C."/>
            <person name="Scow K.M."/>
            <person name="Larimer F.W."/>
            <person name="Lucas S.M."/>
            <person name="Richardson P.M."/>
            <person name="Hristova K.R."/>
        </authorList>
    </citation>
    <scope>NUCLEOTIDE SEQUENCE [LARGE SCALE GENOMIC DNA]</scope>
    <source>
        <strain evidence="3">ATCC BAA-1232 / LMG 22953 / PM1</strain>
    </source>
</reference>
<dbReference type="Gene3D" id="2.30.110.10">
    <property type="entry name" value="Electron Transport, Fmn-binding Protein, Chain A"/>
    <property type="match status" value="1"/>
</dbReference>
<evidence type="ECO:0000313" key="2">
    <source>
        <dbReference type="EMBL" id="ABM96269.1"/>
    </source>
</evidence>
<name>A2SL30_METPP</name>
<gene>
    <name evidence="2" type="ordered locus">Mpe_A3316</name>
</gene>
<evidence type="ECO:0000313" key="3">
    <source>
        <dbReference type="Proteomes" id="UP000000366"/>
    </source>
</evidence>
<evidence type="ECO:0000259" key="1">
    <source>
        <dbReference type="Pfam" id="PF01243"/>
    </source>
</evidence>
<dbReference type="EMBL" id="CP000555">
    <property type="protein sequence ID" value="ABM96269.1"/>
    <property type="molecule type" value="Genomic_DNA"/>
</dbReference>
<dbReference type="KEGG" id="mpt:Mpe_A3316"/>
<dbReference type="InterPro" id="IPR012349">
    <property type="entry name" value="Split_barrel_FMN-bd"/>
</dbReference>
<sequence>MSHAFADIAFTPSVKAAQQRDGSRAGYARSFEGDAPASHDRLGEAELEFIAAQRSFYLATVSETGWPYVQHRGGPKGFLKALDDRTLAFADYAGNRQLISVGNLAVNDRVSLILMDYARRVRLKLLGRLAVKDLAPDDALAKALIDPAYQARPQRAMVVTVEGYDWNCPQHIPVRFDAEDVQRALDERDQRIAALEARLAALAGPGGDTAASPPQPS</sequence>
<dbReference type="PANTHER" id="PTHR42815">
    <property type="entry name" value="FAD-BINDING, PUTATIVE (AFU_ORTHOLOGUE AFUA_6G07600)-RELATED"/>
    <property type="match status" value="1"/>
</dbReference>
<proteinExistence type="predicted"/>
<dbReference type="InterPro" id="IPR011576">
    <property type="entry name" value="Pyridox_Oxase_N"/>
</dbReference>
<feature type="domain" description="Pyridoxamine 5'-phosphate oxidase N-terminal" evidence="1">
    <location>
        <begin position="44"/>
        <end position="140"/>
    </location>
</feature>
<dbReference type="Proteomes" id="UP000000366">
    <property type="component" value="Chromosome"/>
</dbReference>
<dbReference type="STRING" id="420662.Mpe_A3316"/>
<keyword evidence="3" id="KW-1185">Reference proteome</keyword>
<dbReference type="AlphaFoldDB" id="A2SL30"/>
<organism evidence="2 3">
    <name type="scientific">Methylibium petroleiphilum (strain ATCC BAA-1232 / LMG 22953 / PM1)</name>
    <dbReference type="NCBI Taxonomy" id="420662"/>
    <lineage>
        <taxon>Bacteria</taxon>
        <taxon>Pseudomonadati</taxon>
        <taxon>Pseudomonadota</taxon>
        <taxon>Betaproteobacteria</taxon>
        <taxon>Burkholderiales</taxon>
        <taxon>Sphaerotilaceae</taxon>
        <taxon>Methylibium</taxon>
    </lineage>
</organism>
<dbReference type="eggNOG" id="COG3576">
    <property type="taxonomic scope" value="Bacteria"/>
</dbReference>
<dbReference type="HOGENOM" id="CLU_098597_0_0_4"/>
<protein>
    <recommendedName>
        <fullName evidence="1">Pyridoxamine 5'-phosphate oxidase N-terminal domain-containing protein</fullName>
    </recommendedName>
</protein>
<accession>A2SL30</accession>
<dbReference type="PANTHER" id="PTHR42815:SF2">
    <property type="entry name" value="FAD-BINDING, PUTATIVE (AFU_ORTHOLOGUE AFUA_6G07600)-RELATED"/>
    <property type="match status" value="1"/>
</dbReference>
<dbReference type="RefSeq" id="WP_011830891.1">
    <property type="nucleotide sequence ID" value="NC_008825.1"/>
</dbReference>
<dbReference type="SUPFAM" id="SSF50475">
    <property type="entry name" value="FMN-binding split barrel"/>
    <property type="match status" value="1"/>
</dbReference>